<organism evidence="6 7">
    <name type="scientific">Brassica carinata</name>
    <name type="common">Ethiopian mustard</name>
    <name type="synonym">Abyssinian cabbage</name>
    <dbReference type="NCBI Taxonomy" id="52824"/>
    <lineage>
        <taxon>Eukaryota</taxon>
        <taxon>Viridiplantae</taxon>
        <taxon>Streptophyta</taxon>
        <taxon>Embryophyta</taxon>
        <taxon>Tracheophyta</taxon>
        <taxon>Spermatophyta</taxon>
        <taxon>Magnoliopsida</taxon>
        <taxon>eudicotyledons</taxon>
        <taxon>Gunneridae</taxon>
        <taxon>Pentapetalae</taxon>
        <taxon>rosids</taxon>
        <taxon>malvids</taxon>
        <taxon>Brassicales</taxon>
        <taxon>Brassicaceae</taxon>
        <taxon>Brassiceae</taxon>
        <taxon>Brassica</taxon>
    </lineage>
</organism>
<evidence type="ECO:0000256" key="2">
    <source>
        <dbReference type="ARBA" id="ARBA00022771"/>
    </source>
</evidence>
<dbReference type="Gene3D" id="3.30.40.10">
    <property type="entry name" value="Zinc/RING finger domain, C3HC4 (zinc finger)"/>
    <property type="match status" value="1"/>
</dbReference>
<dbReference type="EMBL" id="JAAMPC010000014">
    <property type="protein sequence ID" value="KAG2261014.1"/>
    <property type="molecule type" value="Genomic_DNA"/>
</dbReference>
<proteinExistence type="predicted"/>
<protein>
    <recommendedName>
        <fullName evidence="5">RING-type domain-containing protein</fullName>
    </recommendedName>
</protein>
<evidence type="ECO:0000256" key="4">
    <source>
        <dbReference type="PROSITE-ProRule" id="PRU00175"/>
    </source>
</evidence>
<feature type="domain" description="RING-type" evidence="5">
    <location>
        <begin position="232"/>
        <end position="268"/>
    </location>
</feature>
<dbReference type="PANTHER" id="PTHR42647:SF54">
    <property type="entry name" value="E3 UBIQUITIN-PROTEIN LIGASE BOI"/>
    <property type="match status" value="1"/>
</dbReference>
<dbReference type="OrthoDB" id="1711136at2759"/>
<dbReference type="Pfam" id="PF13920">
    <property type="entry name" value="zf-C3HC4_3"/>
    <property type="match status" value="1"/>
</dbReference>
<dbReference type="Proteomes" id="UP000886595">
    <property type="component" value="Unassembled WGS sequence"/>
</dbReference>
<dbReference type="CDD" id="cd16649">
    <property type="entry name" value="mRING-HC-C3HC5_CGRF1-like"/>
    <property type="match status" value="1"/>
</dbReference>
<comment type="caution">
    <text evidence="6">The sequence shown here is derived from an EMBL/GenBank/DDBJ whole genome shotgun (WGS) entry which is preliminary data.</text>
</comment>
<evidence type="ECO:0000313" key="7">
    <source>
        <dbReference type="Proteomes" id="UP000886595"/>
    </source>
</evidence>
<dbReference type="PANTHER" id="PTHR42647">
    <property type="entry name" value="SBP (S-RIBONUCLEASE BINDING PROTEIN) FAMILY PROTEIN"/>
    <property type="match status" value="1"/>
</dbReference>
<evidence type="ECO:0000259" key="5">
    <source>
        <dbReference type="PROSITE" id="PS50089"/>
    </source>
</evidence>
<keyword evidence="7" id="KW-1185">Reference proteome</keyword>
<dbReference type="GO" id="GO:0043067">
    <property type="term" value="P:regulation of programmed cell death"/>
    <property type="evidence" value="ECO:0007669"/>
    <property type="project" value="TreeGrafter"/>
</dbReference>
<keyword evidence="1" id="KW-0479">Metal-binding</keyword>
<evidence type="ECO:0000313" key="6">
    <source>
        <dbReference type="EMBL" id="KAG2261014.1"/>
    </source>
</evidence>
<dbReference type="InterPro" id="IPR001841">
    <property type="entry name" value="Znf_RING"/>
</dbReference>
<keyword evidence="3" id="KW-0862">Zinc</keyword>
<dbReference type="GO" id="GO:0004842">
    <property type="term" value="F:ubiquitin-protein transferase activity"/>
    <property type="evidence" value="ECO:0007669"/>
    <property type="project" value="TreeGrafter"/>
</dbReference>
<dbReference type="PROSITE" id="PS50089">
    <property type="entry name" value="ZF_RING_2"/>
    <property type="match status" value="1"/>
</dbReference>
<dbReference type="AlphaFoldDB" id="A0A8X7U0X6"/>
<reference evidence="6 7" key="1">
    <citation type="submission" date="2020-02" db="EMBL/GenBank/DDBJ databases">
        <authorList>
            <person name="Ma Q."/>
            <person name="Huang Y."/>
            <person name="Song X."/>
            <person name="Pei D."/>
        </authorList>
    </citation>
    <scope>NUCLEOTIDE SEQUENCE [LARGE SCALE GENOMIC DNA]</scope>
    <source>
        <strain evidence="6">Sxm20200214</strain>
        <tissue evidence="6">Leaf</tissue>
    </source>
</reference>
<gene>
    <name evidence="6" type="ORF">Bca52824_068093</name>
</gene>
<accession>A0A8X7U0X6</accession>
<evidence type="ECO:0000256" key="1">
    <source>
        <dbReference type="ARBA" id="ARBA00022723"/>
    </source>
</evidence>
<name>A0A8X7U0X6_BRACI</name>
<keyword evidence="2 4" id="KW-0863">Zinc-finger</keyword>
<dbReference type="InterPro" id="IPR013083">
    <property type="entry name" value="Znf_RING/FYVE/PHD"/>
</dbReference>
<evidence type="ECO:0000256" key="3">
    <source>
        <dbReference type="ARBA" id="ARBA00022833"/>
    </source>
</evidence>
<sequence>MAVEAHHMNIFSPQLLSNRDCVIFEQDMNHGGVPFVTGEFLAVDPLAKACFKKNQKVRGSQYLDSDAHFASPVKRRSGAFGLTSSLTNAELVCQIQNQQQLEIDRFVAQQTEQLRIEVEARQRTQTRMLASAVQNGIVKKLKEKDDEILRLRNLNWVLQERVKSLYVENQIWRDMAQTNEAHANNLRTNLDQVLAQVQTLPTAPTDVEDDAESSCGSCVVGGEGVTGVGSGCKRCGEREACVLVLPCRHLCLCSVCGSVLLQTCPVCDSAMNASVHVNMSS</sequence>
<dbReference type="GO" id="GO:0008270">
    <property type="term" value="F:zinc ion binding"/>
    <property type="evidence" value="ECO:0007669"/>
    <property type="project" value="UniProtKB-KW"/>
</dbReference>